<evidence type="ECO:0008006" key="4">
    <source>
        <dbReference type="Google" id="ProtNLM"/>
    </source>
</evidence>
<name>A0ABD4A267_9BACI</name>
<proteinExistence type="predicted"/>
<feature type="transmembrane region" description="Helical" evidence="1">
    <location>
        <begin position="49"/>
        <end position="69"/>
    </location>
</feature>
<dbReference type="PANTHER" id="PTHR39165">
    <property type="entry name" value="IG HYPOTHETICAL 17883"/>
    <property type="match status" value="1"/>
</dbReference>
<dbReference type="InterPro" id="IPR007403">
    <property type="entry name" value="DUF456"/>
</dbReference>
<dbReference type="EMBL" id="JXLU01000147">
    <property type="protein sequence ID" value="KIO70321.1"/>
    <property type="molecule type" value="Genomic_DNA"/>
</dbReference>
<dbReference type="RefSeq" id="WP_041846268.1">
    <property type="nucleotide sequence ID" value="NZ_JXLR01000097.1"/>
</dbReference>
<evidence type="ECO:0000256" key="1">
    <source>
        <dbReference type="SAM" id="Phobius"/>
    </source>
</evidence>
<evidence type="ECO:0000313" key="2">
    <source>
        <dbReference type="EMBL" id="KIO70321.1"/>
    </source>
</evidence>
<keyword evidence="1" id="KW-0472">Membrane</keyword>
<dbReference type="PANTHER" id="PTHR39165:SF1">
    <property type="entry name" value="DUF456 DOMAIN-CONTAINING PROTEIN"/>
    <property type="match status" value="1"/>
</dbReference>
<dbReference type="Proteomes" id="UP000032076">
    <property type="component" value="Unassembled WGS sequence"/>
</dbReference>
<evidence type="ECO:0000313" key="3">
    <source>
        <dbReference type="Proteomes" id="UP000032076"/>
    </source>
</evidence>
<feature type="transmembrane region" description="Helical" evidence="1">
    <location>
        <begin position="6"/>
        <end position="37"/>
    </location>
</feature>
<comment type="caution">
    <text evidence="2">The sequence shown here is derived from an EMBL/GenBank/DDBJ whole genome shotgun (WGS) entry which is preliminary data.</text>
</comment>
<accession>A0ABD4A267</accession>
<keyword evidence="1" id="KW-1133">Transmembrane helix</keyword>
<dbReference type="Pfam" id="PF04306">
    <property type="entry name" value="DUF456"/>
    <property type="match status" value="1"/>
</dbReference>
<reference evidence="2 3" key="1">
    <citation type="submission" date="2015-01" db="EMBL/GenBank/DDBJ databases">
        <title>Draft Genome Sequences of Four Bacillus thermoamylovorans Strains, Isolated From Food Products.</title>
        <authorList>
            <person name="Krawcyk A.O."/>
            <person name="Berendsen E.M."/>
            <person name="Eijlander R.T."/>
            <person name="de Jong A."/>
            <person name="Wells-Bennik M."/>
            <person name="Kuipers O.P."/>
        </authorList>
    </citation>
    <scope>NUCLEOTIDE SEQUENCE [LARGE SCALE GENOMIC DNA]</scope>
    <source>
        <strain evidence="2 3">B4167</strain>
    </source>
</reference>
<feature type="transmembrane region" description="Helical" evidence="1">
    <location>
        <begin position="129"/>
        <end position="157"/>
    </location>
</feature>
<keyword evidence="1" id="KW-0812">Transmembrane</keyword>
<organism evidence="2 3">
    <name type="scientific">Caldibacillus thermoamylovorans</name>
    <dbReference type="NCBI Taxonomy" id="35841"/>
    <lineage>
        <taxon>Bacteria</taxon>
        <taxon>Bacillati</taxon>
        <taxon>Bacillota</taxon>
        <taxon>Bacilli</taxon>
        <taxon>Bacillales</taxon>
        <taxon>Bacillaceae</taxon>
        <taxon>Caldibacillus</taxon>
    </lineage>
</organism>
<dbReference type="AlphaFoldDB" id="A0ABD4A267"/>
<sequence>MDILSWLLIIVSIIIAFAGLIYPVIPSVVFLVLAYILYGLFYSFEPLNFTFWAVQLLFMLLIFAADHLANIFGVKKYGGTKVGMWGSTIGLILGPFLIPFLGIIIGPFIGAFLAEILVNRASFREALKIGFGSVIGFVGSTIVKSVIMVIMVGYFLILV</sequence>
<protein>
    <recommendedName>
        <fullName evidence="4">DUF456 domain-containing protein</fullName>
    </recommendedName>
</protein>
<feature type="transmembrane region" description="Helical" evidence="1">
    <location>
        <begin position="89"/>
        <end position="117"/>
    </location>
</feature>
<gene>
    <name evidence="2" type="ORF">B4167_1013</name>
</gene>